<dbReference type="PANTHER" id="PTHR31495">
    <property type="entry name" value="PEROXYGENASE 3-RELATED"/>
    <property type="match status" value="1"/>
</dbReference>
<dbReference type="PANTHER" id="PTHR31495:SF0">
    <property type="entry name" value="BINDING PROTEIN CALEOSIN, PUTATIVE (AFU_ORTHOLOGUE AFUA_5G13750)-RELATED"/>
    <property type="match status" value="1"/>
</dbReference>
<reference evidence="5" key="1">
    <citation type="journal article" date="2017" name="BMC Genomics">
        <title>Gapless genome assembly of Colletotrichum higginsianum reveals chromosome structure and association of transposable elements with secondary metabolite gene clusters.</title>
        <authorList>
            <person name="Dallery J.-F."/>
            <person name="Lapalu N."/>
            <person name="Zampounis A."/>
            <person name="Pigne S."/>
            <person name="Luyten I."/>
            <person name="Amselem J."/>
            <person name="Wittenberg A.H.J."/>
            <person name="Zhou S."/>
            <person name="de Queiroz M.V."/>
            <person name="Robin G.P."/>
            <person name="Auger A."/>
            <person name="Hainaut M."/>
            <person name="Henrissat B."/>
            <person name="Kim K.-T."/>
            <person name="Lee Y.-H."/>
            <person name="Lespinet O."/>
            <person name="Schwartz D.C."/>
            <person name="Thon M.R."/>
            <person name="O'Connell R.J."/>
        </authorList>
    </citation>
    <scope>NUCLEOTIDE SEQUENCE [LARGE SCALE GENOMIC DNA]</scope>
    <source>
        <strain evidence="5">IMI 349063</strain>
    </source>
</reference>
<dbReference type="PROSITE" id="PS00018">
    <property type="entry name" value="EF_HAND_1"/>
    <property type="match status" value="1"/>
</dbReference>
<comment type="caution">
    <text evidence="4">The sequence shown here is derived from an EMBL/GenBank/DDBJ whole genome shotgun (WGS) entry which is preliminary data.</text>
</comment>
<dbReference type="GO" id="GO:0004497">
    <property type="term" value="F:monooxygenase activity"/>
    <property type="evidence" value="ECO:0007669"/>
    <property type="project" value="TreeGrafter"/>
</dbReference>
<dbReference type="KEGG" id="chig:CH63R_09729"/>
<dbReference type="GO" id="GO:0005509">
    <property type="term" value="F:calcium ion binding"/>
    <property type="evidence" value="ECO:0007669"/>
    <property type="project" value="TreeGrafter"/>
</dbReference>
<keyword evidence="2" id="KW-0106">Calcium</keyword>
<protein>
    <submittedName>
        <fullName evidence="4">Calcium binding protein</fullName>
    </submittedName>
</protein>
<dbReference type="OrthoDB" id="640742at2759"/>
<sequence>MANLLDVNGLGPKHTEKAPRPSNMKIIPADDDGPGFATAVPMCPITYRRQPASKAGKVIDSPGVPHANCAPSMDKPEGSVEYTEKYKNYTVLQQHVLFWDRNNDGFITPVDVWVGFRDLGFNPAACLMAATVIPFVFSYGTILQYSFIPDPLFRLYIGGLHNAKVTIQANRNHGEAFWAKKILQHGSDSGIYDGEGRFIPQRFEDIFASHSARKDDTLTLGEVIELMRKSRCAFDPFGWTVSFFEWATTWVLLAKDGRVHKEDLRRVYDGSLFWEVRDKRHSGEGWNQGWGIGGDGFFGYRRRFKL</sequence>
<dbReference type="VEuPathDB" id="FungiDB:CH63R_09729"/>
<evidence type="ECO:0000256" key="2">
    <source>
        <dbReference type="ARBA" id="ARBA00022837"/>
    </source>
</evidence>
<evidence type="ECO:0000313" key="5">
    <source>
        <dbReference type="Proteomes" id="UP000092177"/>
    </source>
</evidence>
<comment type="similarity">
    <text evidence="1">Belongs to the caleosin family.</text>
</comment>
<feature type="region of interest" description="Disordered" evidence="3">
    <location>
        <begin position="1"/>
        <end position="30"/>
    </location>
</feature>
<dbReference type="InterPro" id="IPR018247">
    <property type="entry name" value="EF_Hand_1_Ca_BS"/>
</dbReference>
<dbReference type="EMBL" id="LTAN01000007">
    <property type="protein sequence ID" value="OBR05609.1"/>
    <property type="molecule type" value="Genomic_DNA"/>
</dbReference>
<evidence type="ECO:0000256" key="3">
    <source>
        <dbReference type="SAM" id="MobiDB-lite"/>
    </source>
</evidence>
<gene>
    <name evidence="4" type="ORF">CH63R_09729</name>
</gene>
<organism evidence="4 5">
    <name type="scientific">Colletotrichum higginsianum (strain IMI 349063)</name>
    <name type="common">Crucifer anthracnose fungus</name>
    <dbReference type="NCBI Taxonomy" id="759273"/>
    <lineage>
        <taxon>Eukaryota</taxon>
        <taxon>Fungi</taxon>
        <taxon>Dikarya</taxon>
        <taxon>Ascomycota</taxon>
        <taxon>Pezizomycotina</taxon>
        <taxon>Sordariomycetes</taxon>
        <taxon>Hypocreomycetidae</taxon>
        <taxon>Glomerellales</taxon>
        <taxon>Glomerellaceae</taxon>
        <taxon>Colletotrichum</taxon>
        <taxon>Colletotrichum destructivum species complex</taxon>
    </lineage>
</organism>
<dbReference type="RefSeq" id="XP_018154127.1">
    <property type="nucleotide sequence ID" value="XM_018304703.1"/>
</dbReference>
<evidence type="ECO:0000313" key="4">
    <source>
        <dbReference type="EMBL" id="OBR05609.1"/>
    </source>
</evidence>
<dbReference type="Proteomes" id="UP000092177">
    <property type="component" value="Unassembled WGS sequence"/>
</dbReference>
<proteinExistence type="inferred from homology"/>
<name>A0A1B7Y0R8_COLHI</name>
<dbReference type="InterPro" id="IPR011992">
    <property type="entry name" value="EF-hand-dom_pair"/>
</dbReference>
<keyword evidence="5" id="KW-1185">Reference proteome</keyword>
<dbReference type="Pfam" id="PF05042">
    <property type="entry name" value="Caleosin"/>
    <property type="match status" value="2"/>
</dbReference>
<dbReference type="InterPro" id="IPR007736">
    <property type="entry name" value="Caleosin-related"/>
</dbReference>
<accession>A0A1B7Y0R8</accession>
<dbReference type="AlphaFoldDB" id="A0A1B7Y0R8"/>
<evidence type="ECO:0000256" key="1">
    <source>
        <dbReference type="ARBA" id="ARBA00006765"/>
    </source>
</evidence>
<dbReference type="GeneID" id="28868810"/>
<dbReference type="SUPFAM" id="SSF47473">
    <property type="entry name" value="EF-hand"/>
    <property type="match status" value="1"/>
</dbReference>